<evidence type="ECO:0000313" key="1">
    <source>
        <dbReference type="EMBL" id="ARB06095.1"/>
    </source>
</evidence>
<gene>
    <name evidence="1" type="ORF">vBDshSR5C_41</name>
</gene>
<dbReference type="OrthoDB" id="38238at10239"/>
<keyword evidence="2" id="KW-1185">Reference proteome</keyword>
<name>A0A1V0DY63_9CAUD</name>
<proteinExistence type="predicted"/>
<sequence>MAFRRLGDLIGRYIGIGGATGDATNPLSVRGAGALFDGDSGGHQVRINKSGVSDTASFLFQRGFSGRAEFGLIGNDNFELKVSADGSAFNQAFIVDDGTAVTDFKQQPTYLGAALYSTSDFTLSDVARRSGGNTFTGAQTFQGSMNVTAAGSFESAFTTTDASLHDVGLRIGGARTASSSSDIAYVKLANTTAENYDLAQIVAQDPSANSTLENGRLIFRTSASGTLTDALLLNSDNTAAFYGEVTISGATVWHADNDGAGSGLDADLLDGNQASAFAFLTGATFTGGVTATTFSGNGSSLTNLNASNLASGTVPAARLPAVTNTADQHANATGNWHTFVNDGGGNIGMRWNATPGGTNTLVEGNATAGGHAWMLRIDNDNALGDLFWRRGSTATSQAGETITWDNWLVFDGGLDRAEWFKDLDLNNNDLVGVGVTNTSQLGVGGATPDATNTFAFYGTDLLLNSGGSINMKYNKNAAGDDASMTFQSGFTTYGLFGLLGNNDVTLKVGTGFTTAMIADNTDGTVSFPEGVRHDTVTAYKTSSQTLTGTGTWDDIASWDGTHIAASGNLSWTASTGQAFVGKAGRFLVSYSLSTEISTGSSRSDSLAKLQKWNGSSWVDVEGTEHRMYNRVSGRGGSNASWSGVLDLTGSEGLKVVATVETGTDTIIVDQVSLSISRM</sequence>
<evidence type="ECO:0000313" key="2">
    <source>
        <dbReference type="Proteomes" id="UP000224401"/>
    </source>
</evidence>
<dbReference type="Proteomes" id="UP000224401">
    <property type="component" value="Segment"/>
</dbReference>
<protein>
    <submittedName>
        <fullName evidence="1">Uncharacterized protein</fullName>
    </submittedName>
</protein>
<reference evidence="1 2" key="1">
    <citation type="submission" date="2017-02" db="EMBL/GenBank/DDBJ databases">
        <title>A novel roseosiphophage isolated from the oligotrophic South China Sea.</title>
        <authorList>
            <person name="Yang Y."/>
            <person name="Cai L."/>
            <person name="Zhang R."/>
        </authorList>
    </citation>
    <scope>NUCLEOTIDE SEQUENCE [LARGE SCALE GENOMIC DNA]</scope>
</reference>
<dbReference type="EMBL" id="KY606587">
    <property type="protein sequence ID" value="ARB06095.1"/>
    <property type="molecule type" value="Genomic_DNA"/>
</dbReference>
<organism evidence="1 2">
    <name type="scientific">Dinoroseobacter phage vB_DshS-R5C</name>
    <dbReference type="NCBI Taxonomy" id="1965368"/>
    <lineage>
        <taxon>Viruses</taxon>
        <taxon>Duplodnaviria</taxon>
        <taxon>Heunggongvirae</taxon>
        <taxon>Uroviricota</taxon>
        <taxon>Caudoviricetes</taxon>
        <taxon>Nanhaivirus</taxon>
        <taxon>Nanhaivirus D5C</taxon>
    </lineage>
</organism>
<accession>A0A1V0DY63</accession>